<reference evidence="2" key="1">
    <citation type="journal article" date="2023" name="Mol. Biol. Evol.">
        <title>Third-Generation Sequencing Reveals the Adaptive Role of the Epigenome in Three Deep-Sea Polychaetes.</title>
        <authorList>
            <person name="Perez M."/>
            <person name="Aroh O."/>
            <person name="Sun Y."/>
            <person name="Lan Y."/>
            <person name="Juniper S.K."/>
            <person name="Young C.R."/>
            <person name="Angers B."/>
            <person name="Qian P.Y."/>
        </authorList>
    </citation>
    <scope>NUCLEOTIDE SEQUENCE</scope>
    <source>
        <strain evidence="2">R07B-5</strain>
    </source>
</reference>
<sequence>MRACVRVWVCVCFVCDTVSSSFARRRLRYSIMTEQCVISSNVAELQWYYPRVVILATRVILLVQPSDTSVNASSRLSSAFGFVSHQNDILAGQLSFCLFVICGAKWQNRCQNGD</sequence>
<name>A0AAD9L114_RIDPI</name>
<accession>A0AAD9L114</accession>
<organism evidence="2 3">
    <name type="scientific">Ridgeia piscesae</name>
    <name type="common">Tubeworm</name>
    <dbReference type="NCBI Taxonomy" id="27915"/>
    <lineage>
        <taxon>Eukaryota</taxon>
        <taxon>Metazoa</taxon>
        <taxon>Spiralia</taxon>
        <taxon>Lophotrochozoa</taxon>
        <taxon>Annelida</taxon>
        <taxon>Polychaeta</taxon>
        <taxon>Sedentaria</taxon>
        <taxon>Canalipalpata</taxon>
        <taxon>Sabellida</taxon>
        <taxon>Siboglinidae</taxon>
        <taxon>Ridgeia</taxon>
    </lineage>
</organism>
<dbReference type="EMBL" id="JAODUO010000403">
    <property type="protein sequence ID" value="KAK2181287.1"/>
    <property type="molecule type" value="Genomic_DNA"/>
</dbReference>
<keyword evidence="1" id="KW-0732">Signal</keyword>
<evidence type="ECO:0000256" key="1">
    <source>
        <dbReference type="SAM" id="SignalP"/>
    </source>
</evidence>
<comment type="caution">
    <text evidence="2">The sequence shown here is derived from an EMBL/GenBank/DDBJ whole genome shotgun (WGS) entry which is preliminary data.</text>
</comment>
<evidence type="ECO:0000313" key="2">
    <source>
        <dbReference type="EMBL" id="KAK2181287.1"/>
    </source>
</evidence>
<feature type="signal peptide" evidence="1">
    <location>
        <begin position="1"/>
        <end position="23"/>
    </location>
</feature>
<evidence type="ECO:0008006" key="4">
    <source>
        <dbReference type="Google" id="ProtNLM"/>
    </source>
</evidence>
<feature type="chain" id="PRO_5041963653" description="Secreted protein" evidence="1">
    <location>
        <begin position="24"/>
        <end position="114"/>
    </location>
</feature>
<gene>
    <name evidence="2" type="ORF">NP493_402g01054</name>
</gene>
<proteinExistence type="predicted"/>
<protein>
    <recommendedName>
        <fullName evidence="4">Secreted protein</fullName>
    </recommendedName>
</protein>
<dbReference type="AlphaFoldDB" id="A0AAD9L114"/>
<evidence type="ECO:0000313" key="3">
    <source>
        <dbReference type="Proteomes" id="UP001209878"/>
    </source>
</evidence>
<dbReference type="Proteomes" id="UP001209878">
    <property type="component" value="Unassembled WGS sequence"/>
</dbReference>
<keyword evidence="3" id="KW-1185">Reference proteome</keyword>